<protein>
    <recommendedName>
        <fullName evidence="3">ATP-grasp domain-containing protein</fullName>
    </recommendedName>
</protein>
<dbReference type="Proteomes" id="UP000006683">
    <property type="component" value="Chromosome"/>
</dbReference>
<accession>E1SV13</accession>
<dbReference type="EMBL" id="CP002209">
    <property type="protein sequence ID" value="ADN76340.1"/>
    <property type="molecule type" value="Genomic_DNA"/>
</dbReference>
<evidence type="ECO:0008006" key="3">
    <source>
        <dbReference type="Google" id="ProtNLM"/>
    </source>
</evidence>
<dbReference type="AlphaFoldDB" id="E1SV13"/>
<sequence>MRNLPFLLGRPHLHVVVQQPDRWHLAFFDWLSAHHPTLYRHIRFGIGTGPGALRWPGGKGLLPWAPTPMTEPGPHRLDELLALEQHYLDHQLPVFNPISRLNHSRQATAIATAQELGIGCSHTLPCGQSSDFDALSARLGCPLIVRDQAQLGRPPLLVGNRRQWASLPWNGMVKPMACRQADASQTPEHNDFLGVLTGEHYYETRPFVAQHGAGRSGDIRPLRQLQNTLGLSLVAFEFSRDNRGNPVIWRVTPLPSLLEQSPEWLDPTTLEALYDALLHGLLGELQWQYDGSSIAFSAGRQRPATRTLDQKIQ</sequence>
<organism evidence="1 2">
    <name type="scientific">Ferrimonas balearica (strain DSM 9799 / CCM 4581 / KCTC 23876 / PAT)</name>
    <dbReference type="NCBI Taxonomy" id="550540"/>
    <lineage>
        <taxon>Bacteria</taxon>
        <taxon>Pseudomonadati</taxon>
        <taxon>Pseudomonadota</taxon>
        <taxon>Gammaproteobacteria</taxon>
        <taxon>Alteromonadales</taxon>
        <taxon>Ferrimonadaceae</taxon>
        <taxon>Ferrimonas</taxon>
    </lineage>
</organism>
<evidence type="ECO:0000313" key="2">
    <source>
        <dbReference type="Proteomes" id="UP000006683"/>
    </source>
</evidence>
<gene>
    <name evidence="1" type="ordered locus">Fbal_2137</name>
</gene>
<evidence type="ECO:0000313" key="1">
    <source>
        <dbReference type="EMBL" id="ADN76340.1"/>
    </source>
</evidence>
<keyword evidence="2" id="KW-1185">Reference proteome</keyword>
<proteinExistence type="predicted"/>
<dbReference type="HOGENOM" id="CLU_887811_0_0_6"/>
<reference evidence="1 2" key="1">
    <citation type="journal article" date="2010" name="Stand. Genomic Sci.">
        <title>Complete genome sequence of Ferrimonas balearica type strain (PAT).</title>
        <authorList>
            <person name="Nolan M."/>
            <person name="Sikorski J."/>
            <person name="Davenport K."/>
            <person name="Lucas S."/>
            <person name="Glavina Del Rio T."/>
            <person name="Tice H."/>
            <person name="Cheng J."/>
            <person name="Goodwin L."/>
            <person name="Pitluck S."/>
            <person name="Liolios K."/>
            <person name="Ivanova N."/>
            <person name="Mavromatis K."/>
            <person name="Ovchinnikova G."/>
            <person name="Pati A."/>
            <person name="Chen A."/>
            <person name="Palaniappan K."/>
            <person name="Land M."/>
            <person name="Hauser L."/>
            <person name="Chang Y."/>
            <person name="Jeffries C."/>
            <person name="Tapia R."/>
            <person name="Brettin T."/>
            <person name="Detter J."/>
            <person name="Han C."/>
            <person name="Yasawong M."/>
            <person name="Rohde M."/>
            <person name="Tindall B."/>
            <person name="Goker M."/>
            <person name="Woyke T."/>
            <person name="Bristow J."/>
            <person name="Eisen J."/>
            <person name="Markowitz V."/>
            <person name="Hugenholtz P."/>
            <person name="Kyrpides N."/>
            <person name="Klenk H."/>
            <person name="Lapidus A."/>
        </authorList>
    </citation>
    <scope>NUCLEOTIDE SEQUENCE [LARGE SCALE GENOMIC DNA]</scope>
    <source>
        <strain evidence="2">DSM 9799 / CCM 4581 / KCTC 23876 / PAT</strain>
    </source>
</reference>
<name>E1SV13_FERBD</name>
<dbReference type="KEGG" id="fbl:Fbal_2137"/>